<reference evidence="6" key="2">
    <citation type="submission" date="2025-08" db="UniProtKB">
        <authorList>
            <consortium name="RefSeq"/>
        </authorList>
    </citation>
    <scope>IDENTIFICATION</scope>
    <source>
        <tissue evidence="6">Leaf</tissue>
    </source>
</reference>
<evidence type="ECO:0000256" key="1">
    <source>
        <dbReference type="ARBA" id="ARBA00005771"/>
    </source>
</evidence>
<keyword evidence="2 3" id="KW-0808">Transferase</keyword>
<evidence type="ECO:0000313" key="6">
    <source>
        <dbReference type="RefSeq" id="XP_021854737.2"/>
    </source>
</evidence>
<evidence type="ECO:0000256" key="2">
    <source>
        <dbReference type="ARBA" id="ARBA00022679"/>
    </source>
</evidence>
<keyword evidence="5" id="KW-1185">Reference proteome</keyword>
<sequence length="345" mass="40285">METTKMNPSELEEETLVTVRDEEVEQLKKSLPKEFFMNKLELIKYQGFWYLADTDLFKSTLIFQRHFRARDSDLIVASFPKTGTTWLKSLLFSVVNRFNHPNNQSPLLTNHPHELVCRLENDIYGNAFDYPRPQHLSQLPSPRLFHTHLPYSTLPESIKFSGCRILYIARNPLDTLVSIMYFAMKPLKMLLGDDFQLPSIEDYFEEFCAGRIAHGPFFEHVVEYWKQSLEHPNKVLFLKYEDLKEDPTLELKRVAEFVGMPFSPGEESEGVIKELEEMCSINNLKGLEANKSGVINKIYDKKSYFRKGEVGDWTHYITPAMAERMNKLMEEKLKDTGLSFRLLPH</sequence>
<name>A0A9R0ISL0_SPIOL</name>
<comment type="similarity">
    <text evidence="1 3">Belongs to the sulfotransferase 1 family.</text>
</comment>
<dbReference type="GO" id="GO:0005737">
    <property type="term" value="C:cytoplasm"/>
    <property type="evidence" value="ECO:0000318"/>
    <property type="project" value="GO_Central"/>
</dbReference>
<reference evidence="5" key="1">
    <citation type="journal article" date="2021" name="Nat. Commun.">
        <title>Genomic analyses provide insights into spinach domestication and the genetic basis of agronomic traits.</title>
        <authorList>
            <person name="Cai X."/>
            <person name="Sun X."/>
            <person name="Xu C."/>
            <person name="Sun H."/>
            <person name="Wang X."/>
            <person name="Ge C."/>
            <person name="Zhang Z."/>
            <person name="Wang Q."/>
            <person name="Fei Z."/>
            <person name="Jiao C."/>
            <person name="Wang Q."/>
        </authorList>
    </citation>
    <scope>NUCLEOTIDE SEQUENCE [LARGE SCALE GENOMIC DNA]</scope>
    <source>
        <strain evidence="5">cv. Varoflay</strain>
    </source>
</reference>
<evidence type="ECO:0000313" key="5">
    <source>
        <dbReference type="Proteomes" id="UP000813463"/>
    </source>
</evidence>
<protein>
    <recommendedName>
        <fullName evidence="3">Sulfotransferase</fullName>
        <ecNumber evidence="3">2.8.2.-</ecNumber>
    </recommendedName>
</protein>
<dbReference type="EC" id="2.8.2.-" evidence="3"/>
<feature type="domain" description="Sulfotransferase" evidence="4">
    <location>
        <begin position="71"/>
        <end position="337"/>
    </location>
</feature>
<dbReference type="AlphaFoldDB" id="A0A9R0ISL0"/>
<dbReference type="KEGG" id="soe:110794092"/>
<dbReference type="RefSeq" id="XP_021854737.2">
    <property type="nucleotide sequence ID" value="XM_021999045.2"/>
</dbReference>
<evidence type="ECO:0000259" key="4">
    <source>
        <dbReference type="Pfam" id="PF00685"/>
    </source>
</evidence>
<dbReference type="GeneID" id="110794092"/>
<dbReference type="Pfam" id="PF00685">
    <property type="entry name" value="Sulfotransfer_1"/>
    <property type="match status" value="1"/>
</dbReference>
<dbReference type="InterPro" id="IPR027417">
    <property type="entry name" value="P-loop_NTPase"/>
</dbReference>
<dbReference type="Proteomes" id="UP000813463">
    <property type="component" value="Chromosome 5"/>
</dbReference>
<proteinExistence type="inferred from homology"/>
<dbReference type="GO" id="GO:0051923">
    <property type="term" value="P:sulfation"/>
    <property type="evidence" value="ECO:0000318"/>
    <property type="project" value="GO_Central"/>
</dbReference>
<dbReference type="SUPFAM" id="SSF52540">
    <property type="entry name" value="P-loop containing nucleoside triphosphate hydrolases"/>
    <property type="match status" value="1"/>
</dbReference>
<evidence type="ECO:0000256" key="3">
    <source>
        <dbReference type="RuleBase" id="RU361155"/>
    </source>
</evidence>
<dbReference type="InterPro" id="IPR000863">
    <property type="entry name" value="Sulfotransferase_dom"/>
</dbReference>
<gene>
    <name evidence="6" type="primary">LOC110794092</name>
</gene>
<dbReference type="PANTHER" id="PTHR11783">
    <property type="entry name" value="SULFOTRANSFERASE SULT"/>
    <property type="match status" value="1"/>
</dbReference>
<dbReference type="Gene3D" id="3.40.50.300">
    <property type="entry name" value="P-loop containing nucleotide triphosphate hydrolases"/>
    <property type="match status" value="1"/>
</dbReference>
<dbReference type="GO" id="GO:0008146">
    <property type="term" value="F:sulfotransferase activity"/>
    <property type="evidence" value="ECO:0000318"/>
    <property type="project" value="GO_Central"/>
</dbReference>
<accession>A0A9R0ISL0</accession>
<organism evidence="5 6">
    <name type="scientific">Spinacia oleracea</name>
    <name type="common">Spinach</name>
    <dbReference type="NCBI Taxonomy" id="3562"/>
    <lineage>
        <taxon>Eukaryota</taxon>
        <taxon>Viridiplantae</taxon>
        <taxon>Streptophyta</taxon>
        <taxon>Embryophyta</taxon>
        <taxon>Tracheophyta</taxon>
        <taxon>Spermatophyta</taxon>
        <taxon>Magnoliopsida</taxon>
        <taxon>eudicotyledons</taxon>
        <taxon>Gunneridae</taxon>
        <taxon>Pentapetalae</taxon>
        <taxon>Caryophyllales</taxon>
        <taxon>Chenopodiaceae</taxon>
        <taxon>Chenopodioideae</taxon>
        <taxon>Anserineae</taxon>
        <taxon>Spinacia</taxon>
    </lineage>
</organism>